<dbReference type="EC" id="7.1.2.2" evidence="4"/>
<dbReference type="RefSeq" id="WP_121151619.1">
    <property type="nucleotide sequence ID" value="NZ_CP032828.1"/>
</dbReference>
<keyword evidence="12" id="KW-0653">Protein transport</keyword>
<dbReference type="GO" id="GO:0045259">
    <property type="term" value="C:proton-transporting ATP synthase complex"/>
    <property type="evidence" value="ECO:0007669"/>
    <property type="project" value="UniProtKB-KW"/>
</dbReference>
<dbReference type="GO" id="GO:0005737">
    <property type="term" value="C:cytoplasm"/>
    <property type="evidence" value="ECO:0007669"/>
    <property type="project" value="UniProtKB-SubCell"/>
</dbReference>
<dbReference type="Proteomes" id="UP000276254">
    <property type="component" value="Plasmid unnamed1"/>
</dbReference>
<evidence type="ECO:0000259" key="20">
    <source>
        <dbReference type="SMART" id="SM00382"/>
    </source>
</evidence>
<dbReference type="GO" id="GO:0046933">
    <property type="term" value="F:proton-transporting ATP synthase activity, rotational mechanism"/>
    <property type="evidence" value="ECO:0007669"/>
    <property type="project" value="TreeGrafter"/>
</dbReference>
<evidence type="ECO:0000256" key="4">
    <source>
        <dbReference type="ARBA" id="ARBA00012473"/>
    </source>
</evidence>
<dbReference type="GO" id="GO:0016887">
    <property type="term" value="F:ATP hydrolysis activity"/>
    <property type="evidence" value="ECO:0007669"/>
    <property type="project" value="InterPro"/>
</dbReference>
<dbReference type="GO" id="GO:0030254">
    <property type="term" value="P:protein secretion by the type III secretion system"/>
    <property type="evidence" value="ECO:0007669"/>
    <property type="project" value="InterPro"/>
</dbReference>
<dbReference type="InterPro" id="IPR027417">
    <property type="entry name" value="P-loop_NTPase"/>
</dbReference>
<dbReference type="FunFam" id="3.40.50.300:FF:002432">
    <property type="entry name" value="ATP synthase subunit alpha, mitochondrial"/>
    <property type="match status" value="1"/>
</dbReference>
<dbReference type="GO" id="GO:0005524">
    <property type="term" value="F:ATP binding"/>
    <property type="evidence" value="ECO:0007669"/>
    <property type="project" value="UniProtKB-KW"/>
</dbReference>
<evidence type="ECO:0000256" key="18">
    <source>
        <dbReference type="ARBA" id="ARBA00023310"/>
    </source>
</evidence>
<evidence type="ECO:0000256" key="8">
    <source>
        <dbReference type="ARBA" id="ARBA00022741"/>
    </source>
</evidence>
<keyword evidence="11" id="KW-0067">ATP-binding</keyword>
<dbReference type="FunFam" id="3.40.50.12240:FF:000002">
    <property type="entry name" value="Flagellum-specific ATP synthase FliI"/>
    <property type="match status" value="1"/>
</dbReference>
<comment type="subcellular location">
    <subcellularLocation>
        <location evidence="2">Cytoplasm</location>
    </subcellularLocation>
    <subcellularLocation>
        <location evidence="1">Membrane</location>
    </subcellularLocation>
</comment>
<keyword evidence="16" id="KW-0139">CF(1)</keyword>
<dbReference type="OrthoDB" id="9803053at2"/>
<dbReference type="GO" id="GO:0030257">
    <property type="term" value="C:type III protein secretion system complex"/>
    <property type="evidence" value="ECO:0007669"/>
    <property type="project" value="InterPro"/>
</dbReference>
<dbReference type="EMBL" id="CP032828">
    <property type="protein sequence ID" value="AYJ85230.1"/>
    <property type="molecule type" value="Genomic_DNA"/>
</dbReference>
<keyword evidence="18" id="KW-0066">ATP synthesis</keyword>
<accession>A0A494T8I3</accession>
<protein>
    <recommendedName>
        <fullName evidence="5">Flagellum-specific ATP synthase</fullName>
        <ecNumber evidence="4">7.1.2.2</ecNumber>
    </recommendedName>
</protein>
<evidence type="ECO:0000313" key="22">
    <source>
        <dbReference type="Proteomes" id="UP000276254"/>
    </source>
</evidence>
<evidence type="ECO:0000313" key="21">
    <source>
        <dbReference type="EMBL" id="AYJ85230.1"/>
    </source>
</evidence>
<dbReference type="Pfam" id="PF00006">
    <property type="entry name" value="ATP-synt_ab"/>
    <property type="match status" value="1"/>
</dbReference>
<evidence type="ECO:0000256" key="17">
    <source>
        <dbReference type="ARBA" id="ARBA00023225"/>
    </source>
</evidence>
<comment type="subunit">
    <text evidence="19">F-type ATPases have 2 components, CF(1) - the catalytic core - and CF(0) - the membrane proton channel. CF(1) has five subunits: alpha(3), beta(3), gamma(1), delta(1), epsilon(1). CF(0) has four main subunits: a(1), b(1), b'(1) and c(9-12).</text>
</comment>
<dbReference type="AlphaFoldDB" id="A0A494T8I3"/>
<dbReference type="InterPro" id="IPR003593">
    <property type="entry name" value="AAA+_ATPase"/>
</dbReference>
<evidence type="ECO:0000256" key="14">
    <source>
        <dbReference type="ARBA" id="ARBA00023065"/>
    </source>
</evidence>
<organism evidence="21 22">
    <name type="scientific">Sphingomonas paeninsulae</name>
    <dbReference type="NCBI Taxonomy" id="2319844"/>
    <lineage>
        <taxon>Bacteria</taxon>
        <taxon>Pseudomonadati</taxon>
        <taxon>Pseudomonadota</taxon>
        <taxon>Alphaproteobacteria</taxon>
        <taxon>Sphingomonadales</taxon>
        <taxon>Sphingomonadaceae</taxon>
        <taxon>Sphingomonas</taxon>
    </lineage>
</organism>
<dbReference type="KEGG" id="spha:D3Y57_04180"/>
<proteinExistence type="inferred from homology"/>
<keyword evidence="13" id="KW-1278">Translocase</keyword>
<dbReference type="InterPro" id="IPR050053">
    <property type="entry name" value="ATPase_alpha/beta_chains"/>
</dbReference>
<dbReference type="InterPro" id="IPR040627">
    <property type="entry name" value="T3SS_ATPase_C"/>
</dbReference>
<reference evidence="21 22" key="1">
    <citation type="submission" date="2018-09" db="EMBL/GenBank/DDBJ databases">
        <title>Sphingomonas peninsula sp. nov., isolated from fildes peninsula, Antarctic soil.</title>
        <authorList>
            <person name="Yingchao G."/>
        </authorList>
    </citation>
    <scope>NUCLEOTIDE SEQUENCE [LARGE SCALE GENOMIC DNA]</scope>
    <source>
        <strain evidence="21 22">YZ-8</strain>
        <plasmid evidence="21 22">unnamed1</plasmid>
    </source>
</reference>
<keyword evidence="9" id="KW-0375">Hydrogen ion transport</keyword>
<evidence type="ECO:0000256" key="12">
    <source>
        <dbReference type="ARBA" id="ARBA00022927"/>
    </source>
</evidence>
<keyword evidence="6" id="KW-0813">Transport</keyword>
<keyword evidence="8" id="KW-0547">Nucleotide-binding</keyword>
<evidence type="ECO:0000256" key="2">
    <source>
        <dbReference type="ARBA" id="ARBA00004496"/>
    </source>
</evidence>
<keyword evidence="22" id="KW-1185">Reference proteome</keyword>
<dbReference type="InterPro" id="IPR000194">
    <property type="entry name" value="ATPase_F1/V1/A1_a/bsu_nucl-bd"/>
</dbReference>
<dbReference type="NCBIfam" id="TIGR01026">
    <property type="entry name" value="fliI_yscN"/>
    <property type="match status" value="1"/>
</dbReference>
<dbReference type="PANTHER" id="PTHR15184">
    <property type="entry name" value="ATP SYNTHASE"/>
    <property type="match status" value="1"/>
</dbReference>
<dbReference type="SMART" id="SM00382">
    <property type="entry name" value="AAA"/>
    <property type="match status" value="1"/>
</dbReference>
<dbReference type="GO" id="GO:0044781">
    <property type="term" value="P:bacterial-type flagellum organization"/>
    <property type="evidence" value="ECO:0007669"/>
    <property type="project" value="UniProtKB-KW"/>
</dbReference>
<evidence type="ECO:0000256" key="16">
    <source>
        <dbReference type="ARBA" id="ARBA00023196"/>
    </source>
</evidence>
<keyword evidence="15" id="KW-0472">Membrane</keyword>
<sequence>MRTQVDFFTRVDTLLSTVSITTASPKLFGTIAHSANGMLRARGLELAVGSGARIATENGRWEPAIVAGFGDDGLHLVPFAGDIAVTIGARVTGDETVGEIDVGRALLGRVIDAMGLPLDGLGPVNAQAHRRKQTSANPMNKARIDTVMTTGVRAIDGLMTLGQGQRLAIIAGSGVGKSTLLAQIMRGVTADAIIVALVGERAREIADFVDRHVASEARARTTVVAAAADVPAMLRLRAVERATALAEQFRDEGKRVLLIVDSLTRLAHAQREIGLAMGEPPTVKGYPPSSLAMIPRLVERSGGDKRSGGSITALYTILADGDDLDDPVVDTARSITDGHIVLSRSLAEAGVFPAIDLARSLSRSMNDLVDEPHRVAAAQIRRDWSLAEENRDLVLMGAYRQGADPEIDRAIAIRPAILDFIRQDPDGYVAPARTLSDLQDLLQS</sequence>
<keyword evidence="7" id="KW-0963">Cytoplasm</keyword>
<gene>
    <name evidence="21" type="ORF">D3Y57_04180</name>
</gene>
<name>A0A494T8I3_SPHPE</name>
<dbReference type="SUPFAM" id="SSF52540">
    <property type="entry name" value="P-loop containing nucleoside triphosphate hydrolases"/>
    <property type="match status" value="1"/>
</dbReference>
<dbReference type="InterPro" id="IPR005714">
    <property type="entry name" value="ATPase_T3SS_FliI/YscN"/>
</dbReference>
<evidence type="ECO:0000256" key="13">
    <source>
        <dbReference type="ARBA" id="ARBA00022967"/>
    </source>
</evidence>
<feature type="domain" description="AAA+ ATPase" evidence="20">
    <location>
        <begin position="163"/>
        <end position="346"/>
    </location>
</feature>
<dbReference type="Gene3D" id="3.40.50.12240">
    <property type="match status" value="1"/>
</dbReference>
<keyword evidence="21" id="KW-0614">Plasmid</keyword>
<dbReference type="PANTHER" id="PTHR15184:SF81">
    <property type="entry name" value="FLAGELLUM-SPECIFIC ATP SYNTHASE"/>
    <property type="match status" value="1"/>
</dbReference>
<evidence type="ECO:0000256" key="6">
    <source>
        <dbReference type="ARBA" id="ARBA00022448"/>
    </source>
</evidence>
<evidence type="ECO:0000256" key="1">
    <source>
        <dbReference type="ARBA" id="ARBA00004370"/>
    </source>
</evidence>
<dbReference type="Pfam" id="PF18269">
    <property type="entry name" value="T3SS_ATPase_C"/>
    <property type="match status" value="1"/>
</dbReference>
<evidence type="ECO:0000256" key="7">
    <source>
        <dbReference type="ARBA" id="ARBA00022490"/>
    </source>
</evidence>
<evidence type="ECO:0000256" key="11">
    <source>
        <dbReference type="ARBA" id="ARBA00022840"/>
    </source>
</evidence>
<evidence type="ECO:0000256" key="5">
    <source>
        <dbReference type="ARBA" id="ARBA00020580"/>
    </source>
</evidence>
<evidence type="ECO:0000256" key="3">
    <source>
        <dbReference type="ARBA" id="ARBA00008936"/>
    </source>
</evidence>
<keyword evidence="10" id="KW-1005">Bacterial flagellum biogenesis</keyword>
<keyword evidence="14" id="KW-0406">Ion transport</keyword>
<comment type="similarity">
    <text evidence="3">Belongs to the ATPase alpha/beta chains family.</text>
</comment>
<evidence type="ECO:0000256" key="19">
    <source>
        <dbReference type="ARBA" id="ARBA00026013"/>
    </source>
</evidence>
<evidence type="ECO:0000256" key="10">
    <source>
        <dbReference type="ARBA" id="ARBA00022795"/>
    </source>
</evidence>
<evidence type="ECO:0000256" key="9">
    <source>
        <dbReference type="ARBA" id="ARBA00022781"/>
    </source>
</evidence>
<keyword evidence="17" id="KW-1006">Bacterial flagellum protein export</keyword>
<evidence type="ECO:0000256" key="15">
    <source>
        <dbReference type="ARBA" id="ARBA00023136"/>
    </source>
</evidence>
<geneLocation type="plasmid" evidence="21">
    <name>unnamed1</name>
</geneLocation>